<accession>A0A7Y4INV2</accession>
<sequence length="174" mass="19088">MLHPRYEDCMSGDVSATEMNPQADAANGLFTAFQKDRKVPRGRWVGALLMALIPVVLVVGFWTLAKGEEQTFRIVTPQGFKSMRGGMTTEQVRAVLGRPITLERDTSGAECYRYGQPNFVNPQFLIYSVCYEDGKLRDVKTHQYSAWNVDPATGTFAAPGEAPADAAPVPAQEG</sequence>
<dbReference type="Proteomes" id="UP000533080">
    <property type="component" value="Unassembled WGS sequence"/>
</dbReference>
<keyword evidence="1" id="KW-1133">Transmembrane helix</keyword>
<keyword evidence="1" id="KW-0472">Membrane</keyword>
<keyword evidence="1" id="KW-0812">Transmembrane</keyword>
<evidence type="ECO:0000256" key="1">
    <source>
        <dbReference type="SAM" id="Phobius"/>
    </source>
</evidence>
<evidence type="ECO:0008006" key="4">
    <source>
        <dbReference type="Google" id="ProtNLM"/>
    </source>
</evidence>
<gene>
    <name evidence="2" type="ORF">HNV28_30975</name>
</gene>
<organism evidence="2 3">
    <name type="scientific">Myxococcus xanthus</name>
    <dbReference type="NCBI Taxonomy" id="34"/>
    <lineage>
        <taxon>Bacteria</taxon>
        <taxon>Pseudomonadati</taxon>
        <taxon>Myxococcota</taxon>
        <taxon>Myxococcia</taxon>
        <taxon>Myxococcales</taxon>
        <taxon>Cystobacterineae</taxon>
        <taxon>Myxococcaceae</taxon>
        <taxon>Myxococcus</taxon>
    </lineage>
</organism>
<evidence type="ECO:0000313" key="2">
    <source>
        <dbReference type="EMBL" id="NOJ82689.1"/>
    </source>
</evidence>
<dbReference type="EMBL" id="JABFNT010000140">
    <property type="protein sequence ID" value="NOJ82689.1"/>
    <property type="molecule type" value="Genomic_DNA"/>
</dbReference>
<feature type="transmembrane region" description="Helical" evidence="1">
    <location>
        <begin position="44"/>
        <end position="65"/>
    </location>
</feature>
<protein>
    <recommendedName>
        <fullName evidence="4">Lipoprotein SmpA/OmlA domain-containing protein</fullName>
    </recommendedName>
</protein>
<comment type="caution">
    <text evidence="2">The sequence shown here is derived from an EMBL/GenBank/DDBJ whole genome shotgun (WGS) entry which is preliminary data.</text>
</comment>
<proteinExistence type="predicted"/>
<reference evidence="2 3" key="1">
    <citation type="submission" date="2020-05" db="EMBL/GenBank/DDBJ databases">
        <authorList>
            <person name="Whitworth D."/>
        </authorList>
    </citation>
    <scope>NUCLEOTIDE SEQUENCE [LARGE SCALE GENOMIC DNA]</scope>
    <source>
        <strain evidence="2 3">AM005</strain>
    </source>
</reference>
<evidence type="ECO:0000313" key="3">
    <source>
        <dbReference type="Proteomes" id="UP000533080"/>
    </source>
</evidence>
<name>A0A7Y4INV2_MYXXA</name>
<dbReference type="AlphaFoldDB" id="A0A7Y4INV2"/>